<gene>
    <name evidence="1" type="ORF">Amon01_000045600</name>
</gene>
<proteinExistence type="predicted"/>
<evidence type="ECO:0000313" key="1">
    <source>
        <dbReference type="EMBL" id="GMG19416.1"/>
    </source>
</evidence>
<organism evidence="1 2">
    <name type="scientific">Ambrosiozyma monospora</name>
    <name type="common">Yeast</name>
    <name type="synonym">Endomycopsis monosporus</name>
    <dbReference type="NCBI Taxonomy" id="43982"/>
    <lineage>
        <taxon>Eukaryota</taxon>
        <taxon>Fungi</taxon>
        <taxon>Dikarya</taxon>
        <taxon>Ascomycota</taxon>
        <taxon>Saccharomycotina</taxon>
        <taxon>Pichiomycetes</taxon>
        <taxon>Pichiales</taxon>
        <taxon>Pichiaceae</taxon>
        <taxon>Ambrosiozyma</taxon>
    </lineage>
</organism>
<dbReference type="AlphaFoldDB" id="A0A9W7DBS2"/>
<comment type="caution">
    <text evidence="1">The sequence shown here is derived from an EMBL/GenBank/DDBJ whole genome shotgun (WGS) entry which is preliminary data.</text>
</comment>
<evidence type="ECO:0000313" key="2">
    <source>
        <dbReference type="Proteomes" id="UP001165063"/>
    </source>
</evidence>
<dbReference type="Proteomes" id="UP001165063">
    <property type="component" value="Unassembled WGS sequence"/>
</dbReference>
<reference evidence="1" key="1">
    <citation type="submission" date="2023-04" db="EMBL/GenBank/DDBJ databases">
        <title>Ambrosiozyma monospora NBRC 1965.</title>
        <authorList>
            <person name="Ichikawa N."/>
            <person name="Sato H."/>
            <person name="Tonouchi N."/>
        </authorList>
    </citation>
    <scope>NUCLEOTIDE SEQUENCE</scope>
    <source>
        <strain evidence="1">NBRC 1965</strain>
    </source>
</reference>
<name>A0A9W7DBS2_AMBMO</name>
<protein>
    <submittedName>
        <fullName evidence="1">Unnamed protein product</fullName>
    </submittedName>
</protein>
<keyword evidence="2" id="KW-1185">Reference proteome</keyword>
<sequence>MPATENQITTFINIAISLPRELRNLILEFSLFQITRFTRCVKRFIPSLLTNGYRPSKIKITVKYTSLMIESPNFPMFFTDAQKLKIFRKLLLNTNKLSVVFPYYRKRKDFDKQKEYFGKIMWLLELSHECSIESASLKDEELLLCMSQKITHLKFLDLDFVPFIVDKLDKFTSLKQVTIKLDTVKITSNSCDNMKALSLRIEKFEIHVPKRLEYNLSSEIFNSMLQHPNITAYFDSVIVQNLSLLNESQVTILKSSIFNRLSFNHILKLGSLLQDVKATTIIFNRPITEDLGINSYTKEVTISFDHDLNSTLVYKINASGFSKLHTFHSNTVLDFYSLRNLPHQLKVLDLNFNPNVCPWTGPLLHHSQQQYSLRLLPVNSTSKYILPLSLDTLILYNLNHMSFFDFSQCSSSLKRMFFVVDKWEYNINQGKESQLIPDFIDEIVFDIRTLNRKKKAKRGQYSMGFTFPNITSPKLKVTMKINFQAILFIENRNSILRSENLPFHLLDDQWYITFKNVPLGLSIVLHPTCNITNLKFKFLCHILAMQLRSLHGTRKYVDKIIHDCSIPSNGSSKGVHKTVTKSSKSILDVSSGLKVYI</sequence>
<dbReference type="EMBL" id="BSXU01000125">
    <property type="protein sequence ID" value="GMG19416.1"/>
    <property type="molecule type" value="Genomic_DNA"/>
</dbReference>
<accession>A0A9W7DBS2</accession>